<gene>
    <name evidence="2" type="ORF">JOF39_001766</name>
</gene>
<evidence type="ECO:0000313" key="2">
    <source>
        <dbReference type="EMBL" id="MBP2398685.1"/>
    </source>
</evidence>
<dbReference type="Proteomes" id="UP001195422">
    <property type="component" value="Unassembled WGS sequence"/>
</dbReference>
<proteinExistence type="predicted"/>
<keyword evidence="3" id="KW-1185">Reference proteome</keyword>
<reference evidence="2 3" key="1">
    <citation type="submission" date="2021-03" db="EMBL/GenBank/DDBJ databases">
        <title>Sequencing the genomes of 1000 actinobacteria strains.</title>
        <authorList>
            <person name="Klenk H.-P."/>
        </authorList>
    </citation>
    <scope>NUCLEOTIDE SEQUENCE [LARGE SCALE GENOMIC DNA]</scope>
    <source>
        <strain evidence="2 3">DSM 20168</strain>
    </source>
</reference>
<accession>A0ABS4XQM5</accession>
<dbReference type="EMBL" id="JAGIOJ010000001">
    <property type="protein sequence ID" value="MBP2398685.1"/>
    <property type="molecule type" value="Genomic_DNA"/>
</dbReference>
<sequence>MTPEEFRRAAGSSWLWDPQSTVPLCSDDPGEIPVVVGFSGAAYTGYYGTATSQGTVEFPETPDRAVERGQGEASGEPQPATAPSVGVVDRVDLRPAGVKGHAVRFRHARAWFVPET</sequence>
<evidence type="ECO:0000313" key="3">
    <source>
        <dbReference type="Proteomes" id="UP001195422"/>
    </source>
</evidence>
<feature type="region of interest" description="Disordered" evidence="1">
    <location>
        <begin position="52"/>
        <end position="87"/>
    </location>
</feature>
<evidence type="ECO:0000256" key="1">
    <source>
        <dbReference type="SAM" id="MobiDB-lite"/>
    </source>
</evidence>
<protein>
    <submittedName>
        <fullName evidence="2">Uncharacterized protein</fullName>
    </submittedName>
</protein>
<name>A0ABS4XQM5_GLUPR</name>
<comment type="caution">
    <text evidence="2">The sequence shown here is derived from an EMBL/GenBank/DDBJ whole genome shotgun (WGS) entry which is preliminary data.</text>
</comment>
<organism evidence="2 3">
    <name type="scientific">Glutamicibacter protophormiae</name>
    <name type="common">Brevibacterium protophormiae</name>
    <dbReference type="NCBI Taxonomy" id="37930"/>
    <lineage>
        <taxon>Bacteria</taxon>
        <taxon>Bacillati</taxon>
        <taxon>Actinomycetota</taxon>
        <taxon>Actinomycetes</taxon>
        <taxon>Micrococcales</taxon>
        <taxon>Micrococcaceae</taxon>
        <taxon>Glutamicibacter</taxon>
    </lineage>
</organism>
<feature type="compositionally biased region" description="Basic and acidic residues" evidence="1">
    <location>
        <begin position="61"/>
        <end position="70"/>
    </location>
</feature>